<comment type="caution">
    <text evidence="2">The sequence shown here is derived from an EMBL/GenBank/DDBJ whole genome shotgun (WGS) entry which is preliminary data.</text>
</comment>
<feature type="transmembrane region" description="Helical" evidence="1">
    <location>
        <begin position="396"/>
        <end position="415"/>
    </location>
</feature>
<feature type="transmembrane region" description="Helical" evidence="1">
    <location>
        <begin position="139"/>
        <end position="157"/>
    </location>
</feature>
<dbReference type="GO" id="GO:0005886">
    <property type="term" value="C:plasma membrane"/>
    <property type="evidence" value="ECO:0007669"/>
    <property type="project" value="TreeGrafter"/>
</dbReference>
<evidence type="ECO:0000256" key="1">
    <source>
        <dbReference type="SAM" id="Phobius"/>
    </source>
</evidence>
<sequence>MLPTSVIGLIIAVFVLIFLVLRTRVHVLIAMLIAACIAGLIGGLSVDDTMSAISSGFGGTLGGIGIVIGLGVMMGAILETSGAGESIAYHFIKWLGKKKEETALAITGYIVSIPVFVDSALIILFPIAKSLAKTSNRSILTLTVALAGGLVVAHHCIPPTPGPLGVASIFGVDIASMLGLGLLVALPSVCGIVLYARWLENHFPEYMTPPSLTNETNDLRKVHDDYMASKESKNLPSLTYSIMPIVVPILLILINSLVGLAETQFGLEGLSQSALGATIKFLGNPMVALSISTLLAIYTLTPYLDKETTTNKLEEGISTAGIILLVTGAGGALGGVLRESGAGAEIANQIAAMSISPIMIPFIIATLVRVIQGSGTVSMITAASISAPVLAEIQGVNMLFAASAATMGSLFAGYFNDSLFHIVNRLMGVTEVRKQLIIWTIPTTIAWSIGGALIMTLNLLIGTHGSWFDPVIPLLFLAGCCYFVKSQNRLRAQEVLLHKSV</sequence>
<feature type="transmembrane region" description="Helical" evidence="1">
    <location>
        <begin position="28"/>
        <end position="46"/>
    </location>
</feature>
<dbReference type="PIRSF" id="PIRSF002746">
    <property type="entry name" value="Gluconate_transporter"/>
    <property type="match status" value="1"/>
</dbReference>
<dbReference type="InterPro" id="IPR003474">
    <property type="entry name" value="Glcn_transporter"/>
</dbReference>
<gene>
    <name evidence="2" type="ORF">VSF3289_03625</name>
</gene>
<dbReference type="Pfam" id="PF02447">
    <property type="entry name" value="GntP_permease"/>
    <property type="match status" value="1"/>
</dbReference>
<feature type="transmembrane region" description="Helical" evidence="1">
    <location>
        <begin position="350"/>
        <end position="371"/>
    </location>
</feature>
<evidence type="ECO:0000313" key="2">
    <source>
        <dbReference type="EMBL" id="ODS04486.1"/>
    </source>
</evidence>
<dbReference type="GO" id="GO:0015128">
    <property type="term" value="F:gluconate transmembrane transporter activity"/>
    <property type="evidence" value="ECO:0007669"/>
    <property type="project" value="InterPro"/>
</dbReference>
<protein>
    <submittedName>
        <fullName evidence="2">Putative permease</fullName>
    </submittedName>
</protein>
<feature type="transmembrane region" description="Helical" evidence="1">
    <location>
        <begin position="436"/>
        <end position="461"/>
    </location>
</feature>
<keyword evidence="1" id="KW-0472">Membrane</keyword>
<feature type="transmembrane region" description="Helical" evidence="1">
    <location>
        <begin position="52"/>
        <end position="78"/>
    </location>
</feature>
<dbReference type="PANTHER" id="PTHR30354:SF11">
    <property type="entry name" value="PERMEASE"/>
    <property type="match status" value="1"/>
</dbReference>
<feature type="transmembrane region" description="Helical" evidence="1">
    <location>
        <begin position="316"/>
        <end position="338"/>
    </location>
</feature>
<feature type="transmembrane region" description="Helical" evidence="1">
    <location>
        <begin position="6"/>
        <end position="21"/>
    </location>
</feature>
<accession>A0A1E3WFC8</accession>
<dbReference type="EMBL" id="MDCJ01000007">
    <property type="protein sequence ID" value="ODS04486.1"/>
    <property type="molecule type" value="Genomic_DNA"/>
</dbReference>
<evidence type="ECO:0000313" key="3">
    <source>
        <dbReference type="Proteomes" id="UP000095131"/>
    </source>
</evidence>
<feature type="transmembrane region" description="Helical" evidence="1">
    <location>
        <begin position="103"/>
        <end position="127"/>
    </location>
</feature>
<keyword evidence="1" id="KW-1133">Transmembrane helix</keyword>
<dbReference type="PANTHER" id="PTHR30354">
    <property type="entry name" value="GNT FAMILY GLUCONATE TRANSPORTER"/>
    <property type="match status" value="1"/>
</dbReference>
<dbReference type="AlphaFoldDB" id="A0A1E3WFC8"/>
<dbReference type="OrthoDB" id="9787129at2"/>
<dbReference type="Proteomes" id="UP000095131">
    <property type="component" value="Unassembled WGS sequence"/>
</dbReference>
<feature type="transmembrane region" description="Helical" evidence="1">
    <location>
        <begin position="238"/>
        <end position="260"/>
    </location>
</feature>
<dbReference type="PATRIC" id="fig|45658.8.peg.3583"/>
<keyword evidence="1" id="KW-0812">Transmembrane</keyword>
<organism evidence="2 3">
    <name type="scientific">Vibrio scophthalmi</name>
    <dbReference type="NCBI Taxonomy" id="45658"/>
    <lineage>
        <taxon>Bacteria</taxon>
        <taxon>Pseudomonadati</taxon>
        <taxon>Pseudomonadota</taxon>
        <taxon>Gammaproteobacteria</taxon>
        <taxon>Vibrionales</taxon>
        <taxon>Vibrionaceae</taxon>
        <taxon>Vibrio</taxon>
    </lineage>
</organism>
<reference evidence="2 3" key="1">
    <citation type="submission" date="2016-08" db="EMBL/GenBank/DDBJ databases">
        <title>Genome sequencing of Vibrio scophthalmi strain FP3289, an isolated from Paralichthys olivaceus.</title>
        <authorList>
            <person name="Han H.-J."/>
        </authorList>
    </citation>
    <scope>NUCLEOTIDE SEQUENCE [LARGE SCALE GENOMIC DNA]</scope>
    <source>
        <strain evidence="2 3">FP3289</strain>
    </source>
</reference>
<feature type="transmembrane region" description="Helical" evidence="1">
    <location>
        <begin position="467"/>
        <end position="484"/>
    </location>
</feature>
<feature type="transmembrane region" description="Helical" evidence="1">
    <location>
        <begin position="281"/>
        <end position="304"/>
    </location>
</feature>
<name>A0A1E3WFC8_9VIBR</name>
<proteinExistence type="predicted"/>
<dbReference type="RefSeq" id="WP_069447689.1">
    <property type="nucleotide sequence ID" value="NZ_MDCJ01000007.1"/>
</dbReference>
<feature type="transmembrane region" description="Helical" evidence="1">
    <location>
        <begin position="169"/>
        <end position="196"/>
    </location>
</feature>